<name>A0AC60PV13_IXOPE</name>
<evidence type="ECO:0000313" key="2">
    <source>
        <dbReference type="Proteomes" id="UP000805193"/>
    </source>
</evidence>
<keyword evidence="2" id="KW-1185">Reference proteome</keyword>
<reference evidence="1 2" key="1">
    <citation type="journal article" date="2020" name="Cell">
        <title>Large-Scale Comparative Analyses of Tick Genomes Elucidate Their Genetic Diversity and Vector Capacities.</title>
        <authorList>
            <consortium name="Tick Genome and Microbiome Consortium (TIGMIC)"/>
            <person name="Jia N."/>
            <person name="Wang J."/>
            <person name="Shi W."/>
            <person name="Du L."/>
            <person name="Sun Y."/>
            <person name="Zhan W."/>
            <person name="Jiang J.F."/>
            <person name="Wang Q."/>
            <person name="Zhang B."/>
            <person name="Ji P."/>
            <person name="Bell-Sakyi L."/>
            <person name="Cui X.M."/>
            <person name="Yuan T.T."/>
            <person name="Jiang B.G."/>
            <person name="Yang W.F."/>
            <person name="Lam T.T."/>
            <person name="Chang Q.C."/>
            <person name="Ding S.J."/>
            <person name="Wang X.J."/>
            <person name="Zhu J.G."/>
            <person name="Ruan X.D."/>
            <person name="Zhao L."/>
            <person name="Wei J.T."/>
            <person name="Ye R.Z."/>
            <person name="Que T.C."/>
            <person name="Du C.H."/>
            <person name="Zhou Y.H."/>
            <person name="Cheng J.X."/>
            <person name="Dai P.F."/>
            <person name="Guo W.B."/>
            <person name="Han X.H."/>
            <person name="Huang E.J."/>
            <person name="Li L.F."/>
            <person name="Wei W."/>
            <person name="Gao Y.C."/>
            <person name="Liu J.Z."/>
            <person name="Shao H.Z."/>
            <person name="Wang X."/>
            <person name="Wang C.C."/>
            <person name="Yang T.C."/>
            <person name="Huo Q.B."/>
            <person name="Li W."/>
            <person name="Chen H.Y."/>
            <person name="Chen S.E."/>
            <person name="Zhou L.G."/>
            <person name="Ni X.B."/>
            <person name="Tian J.H."/>
            <person name="Sheng Y."/>
            <person name="Liu T."/>
            <person name="Pan Y.S."/>
            <person name="Xia L.Y."/>
            <person name="Li J."/>
            <person name="Zhao F."/>
            <person name="Cao W.C."/>
        </authorList>
    </citation>
    <scope>NUCLEOTIDE SEQUENCE [LARGE SCALE GENOMIC DNA]</scope>
    <source>
        <strain evidence="1">Iper-2018</strain>
    </source>
</reference>
<organism evidence="1 2">
    <name type="scientific">Ixodes persulcatus</name>
    <name type="common">Taiga tick</name>
    <dbReference type="NCBI Taxonomy" id="34615"/>
    <lineage>
        <taxon>Eukaryota</taxon>
        <taxon>Metazoa</taxon>
        <taxon>Ecdysozoa</taxon>
        <taxon>Arthropoda</taxon>
        <taxon>Chelicerata</taxon>
        <taxon>Arachnida</taxon>
        <taxon>Acari</taxon>
        <taxon>Parasitiformes</taxon>
        <taxon>Ixodida</taxon>
        <taxon>Ixodoidea</taxon>
        <taxon>Ixodidae</taxon>
        <taxon>Ixodinae</taxon>
        <taxon>Ixodes</taxon>
    </lineage>
</organism>
<comment type="caution">
    <text evidence="1">The sequence shown here is derived from an EMBL/GenBank/DDBJ whole genome shotgun (WGS) entry which is preliminary data.</text>
</comment>
<gene>
    <name evidence="1" type="ORF">HPB47_027791</name>
</gene>
<dbReference type="Proteomes" id="UP000805193">
    <property type="component" value="Unassembled WGS sequence"/>
</dbReference>
<dbReference type="EMBL" id="JABSTQ010009903">
    <property type="protein sequence ID" value="KAG0425016.1"/>
    <property type="molecule type" value="Genomic_DNA"/>
</dbReference>
<accession>A0AC60PV13</accession>
<feature type="non-terminal residue" evidence="1">
    <location>
        <position position="6303"/>
    </location>
</feature>
<sequence length="6303" mass="701402">MYSFVRGARLYVKGTRDPDDPDDVPDPGDQLVSSSQQQQTRNQMASASQESREVFRSAHVRSGVKTVHTSRVVRKTTTMTRGEQRTLEDEASSRQLAIESKRLRAESGTQTAREPVVSTSKSTSTRAVHRKTTATDTTDSRKKQKISDITFTQNNESLTAKEALLRWAQRTTDRYPGVKVRDFTSSWRDGLAFNAIIHRNRPDLLEFRSCRTRTVRENLEIAFTIAERDLGVTRLLDPEDVDTPQPDEKSLITYISSLYDVFPEPASHNPFADDEKQRKADEYRELSSSLHLWLRKTISMLQNRNFPNTLPEVKALQSENGRFRVEEMPPRLQEKQRLSHLWRDMQKLMKENRIHIDEELRYDSLDISWNRMLSAHADRDRALQDEIARLEKLQRLAERVHREAKNCDARMDDVEKRIVEEEQRLGRLHPADAKHICDQVDRDLRHLEDSIKSMFKDVQVLSDGRYHRAADLHKLVQKLHQRWSELRLAYQQRLLTPLSSKQYKVEERRVTKQRQVISESRLVETNEYFKFLQNCLDWVNEKLKHLEDGDYGSDLPSVQSMVDKHQAEHRLIDQFQKNVDMCISRKNQFKGEEQEQYLKLLSQLERGYSELLVLSNKRLSDLEALLEFIQAATAEMMWMNEREEKEVNRDWSAKSLNLVEVEQYHEALTTEMEIREGQFNSVLDHGSGLIRQQHPANKCIEAYLTAMQTQWAWLLELIKGMEVHLKHASHYHQFFKEAHECEQWLQRVEEKLNTTFSRHSFSMDEGERLLRQMQELREDLARYAAIVNSLLDRSHEVLPLKQRRAPLPRPLRVTAVCTYNQLNMAVTRNEQCWLHDNTQKNRWKVINAKGTEGLVPGVCFVIPPPNPEAIELAESLKRKYDLVVKLWTKKQHKLRLNMIFATIKIVKSWDLKTFRAMEPSQRESIIRALNEDADKLLAEGDPTDPDMRRLREEIRLCNKLFEELMAKLREEEAEKSPESPTRRFQDLSAKLEKVLQEKEKTLNTRVQAPIPRDLDTLDSLVLQHKEFEEGLQDLEPQVAEMRVAFKQMPKKTPTAQDRHDSVVRVWDRIWNLSHLYVERLKAVEIATHGLNDGSAFVSGVEVQLASLDELPGDQEALRKVHEDLLALQLEMQQQQPALDRLTEDVTNVKKVTERSRPNVYSHPDIRKLEDDLRKLLKRWSNASNQLVERLRSCEAASELLRAYRNKMDDERVWANQMTVKVNSVKVSKPSKDAEKEYQQALGLYTEISGKKPAIEEVNVLGGRFVREAKIYDLRLKRYSDGLEEEHPSLDASVAKKRPKVGPGGADAVSAEMDALNADYLALARDLAGVLEGLGESLAKETRAKFTVTLTRAAPVTLKTFHVELPTDLDEGTAPPKRPHRRADPEHPGEPHLRPTEAARGADASPSPKRSKVTSPTTPAGPSVEKTISSSTTFTEVRSSRKTEKPAEETAPAQSGIRDPRTGQVVTFLEAIRRGYFIVERWVFVDITTGKVYEVPEAVSRGLVDQRFADELAEPCGILDPKTGQELTLREAVRKGLYDPQRGVFLSPKGGRPVTIEEAIRLKLLKRERVEYLIRLGLIKVTRLTLAEAAERGLLNLVTGFVNDPTTGAPVPIDEAFEKGWLDSEPPADKEEGMSLTYAVDAGMVDEKTGKLTDNYSGGTYGIDEALLKGILSPDTREVADTKRGVVVTLPAAIKDGLLDTKKGQYVDTKTREKLPLAEARKRKVLAPSLTLKDAEEQGLLDEDGQVLNPFTNVRLSLLEAIDCGLLDPNVKCIIHPVTQETLSLSEALAKGVITPEGRFVNMRTREVLTLIQAVHLGLITSVCQKMIFDIEGFTDLATGDNISFNTAISRGILNPKTGQFTDTKSGKTVPFNKLVQEKVLQPQIYDMFIRKIGMKDDMGKELTLADAVFKGLIDPKTGQIRDKTTKLPVQLREAVAKRIITPEGAALLRGLLRITVSTATVTKTITRYVTVSSHGTGPDAEITSQDATGQTTRSGSRDPTLEEAVRTGLIGVDTDWPADMGDFAPRKPVEPETIRRTEVNLLYDRELEEQRRSYGRQPTWPTGTEPVGPDATLESLVSTEIWTEVPPEFDTGRAPQRPSEESPRRSPEGTTGKKPGEPSYTIRTYEEAYPRVNGSSPLGQPSVRQDTKKTVEVTTRTWGIGAHELDDRTPSPQGARPKTPSGDMRSEVPRKQPKDGRSLSPPKDAQPKEKGFSKGLPERETSPVKPSGKGRMPGETEPVIGDLVHTQRVTSYYTVTTDVTHQGKEPSPTKHASEAGPPLPQKSHPADQARPGTVPHDAGQPSEAPTPYFTVKSEGVEKDMPWSGKQAPKDRSPSSPTKGAPKEAWPSPLKDVPGGPFTTETVSYHTVTKHITLEGTMPEDTGEPLTTKRSPKGKEPSPTSRLPQEREPLRPASHPRESPKGMSPSSSKLPPGEHMPSPLKEGITTEYVTYRTITTDVTEREVASELPEKAPRDQESPLSAKGQPREQRPSPTKDFPKEKQPSTTEYVTYHTYSTETTGKETAPGYGKESSRGQASTSPTRVAPKDRSGSLTKDASKGTPKDKSPVSPTRGSPKERTPSPSKGVPAGKEPLMAETVSYHTVTTHVTHEEQTPKEMKEAPAEQTPTSPTRSKKGKTPSPTKEPSKEAPGDRAPLSATKGAPMERMPSPTKGVPDEREPLTGTFVSYRTVSTKTFDTPEGTPGERFSTSPTRTVPERRTQSPTKEFPRKKEPTSPDQVQKDRMPEPFKRAPGEEEVLTTRMVSYRTVTTRLTEEEITDKEPFQQAPSDQAPSWLPKGQVPLPSSDDRTPTREHPEEFPKDRKPFPTESSSYHTVYTSDGTHKGLHTKVSQDGAEGYSLPAQKKQTSSPTRDVLRGREPHETVSYHTITTRVEEVSPPESARPVPGGGREGSPTKDLPIGKDISTKDLKGKQPSKGREPSPTKELLDGKEPTTLKDFKDKEPKKGREPSPTKDIPLGKESTPTRGGLEGYPKGREPSPLKDLPQEREWSPTKDDKDKAPEMERESHPSKVLSSGKEPISTKNRELKKGREPSPTKDLPREGKPAPTKDREPSPVKDLPKDKEATKLKDFTDKEPFPTRDIPKDDSKAREKSPTKDTHPSGDTVLPKHRETLPTKERPKGKAPAPPKRVSSVPESTDLPKVLEPLPSESQEPLAKEPTPGTEEPISYFTVKVTRKRGTSPPLEEYRAPSGELPYSRLPSKESSTDKEPHLLEGLPKSPTKDKEHSPEIGARKDRQPSPEKSPERKPVLDTQGISKDREPVPGKEKPSPAKEYPSGKEPSPSKDAPKNRVPSPPEQEKLPSVKGLPLERGKSPVKAAVPSHTKDRPRDLPGRTSPSKEIGKAREHSPTKAFPEEKVPSARDQPGGRASPTKEHPSRGDLSPTRDVPKEKSASRLPKDESDREPSPTRDDTRRTPSPSKGLPSDGRSSDLEKLPRETTDGIQRDKEPVRESPVKRQPSPSKEIPQRIPSPTKEHEVKKPLDEKTPKAGSPSGTRSNVRTPSPSKEPTKEKVPPSAKDKAPSPTKMFDKGHRPDTGQRSPERGSPPRFEETKVSTIVHTTQLTDSHGRAPSPEKGSPKKGREEPDGKPKSPTRPKARAPSPPRRVSPDTETVTETGRTVTTRVIEHGGTTITKFTRETQVLEIPPDGWYLKEAIEQKLFDAKEGLFLIPGTDRLVSLEETLKMQIRVDYWTPEQSRPRSIHVTKVSGQPDVVEVKEGSEAMPKEIPKQDFPKFSEIASEVTFDNESLTVVDKGSGTTMDLVSALQTGVVDDNEFVVRDEETKKEMRYSEAVEKGIIDKGTGTYKDEKTGRTFKLGEAVKLGLLAIAASPMILGFKAAEAVRGLRSARDEVTHATAVGTEPIRATKETTKIIRTATLHIRDAETGREVPLEEAVSLGLIDVETAKQLEEQSKTTEQTVHTTTTVMVTDPVTGENITLDEALQRGLLDKEAVEKLEKGDVTGVVTTLETCLQDPDKGTTLAYQEFMTKPKGEVSEQVREEKKRKVSPTRPLQASYAEPKFEVTLGRATTLQSPEKEVVILQKVRRRALTPKDAEKEGIIDKAAMDILKDVDSLKDSKGRRVGLDEAIKLKLVDGTKGIVNPDTQRIVHPETGSCLTLQEAILCDIVNPLSRVPGPSKRSTLTLEEAVASGVIDEESGMLKTPSGSMTLVDAVQKHKVFEQPKASRSDKLIPMLALTFPVALQHGFIDTKAKTFTHPVTKKKIPIQQAIKDGLLLPIPSNPDPDSVHVCEALDRNLIDEKKQTLKQPRTGEEIPVMDAMDSGLLQLSPFDKSRVVPQTRVDTQFQDTTRTMVTSHYTTLTRQTTVILKPGYVMLGPNQVISFERAKELGVAEVETSEGSERPTFSDAVRRGLVDFQRGVYTDVVRGMTMPISEAILEGLLEQDRVEPAQPGKYTIIQVFELYYDEVIFLFRVPNVSQPLTFEQLLERGYLDLNAVIYDMSEGVIMTTEEAIESGHIDTKTGKLRREGQEPVSIKDAIRAGLLVAIEAPLLATLKGTERLRRMPPARSPVEKPQDSTKGRSPSPPKELPADTDKDVGPGSPGEILRSESPKKEDKPVPGKKAPGETPRASEDGQPAKAKPPVERSPSREVKEPGPPTRPPRTTHSPGKDTREKSPTKEAPTKAPTKEVPSRVPKSPTKEAPVKPTEKVLTKEGPTKPTDKAPTKEVPLKSSTKETPARGSPSKSPTKDVPSRGAPTSTPSRPGRASASPGKETTPSTSRQTVQTAVKTNVFESPEQQQVAPFSSVSEHEVKLTTTGEWVPTKEMSSFSSTEVVVKQTFTEFRRDYEAEIVVGDQLSVQTLLRGDVLAPKNFTVFIPSSGRTMRLEDALETRQVTKDSIVMVRSMNELVLMDIGRIVPDFTLDYAVREGFYNPDKKSFTNPKTGKPISFSDFVAQKFVDLSDVKVKDYKAKEMVDLKTALSRNIMTHPETRQRISFFDAFVLCWVVRESVVHSRSESLTLTQAIRGLGYDEEKVTFNHPTLRVALSLHEALSCGLIDPSSVLVYCGESDELVPLTEAREELASVPDDSYMHPFTGHPVSLEEAFRNGYLVPDRASLSLPVAVERGTYDKDLRVFVHPDSNERLNVLQALQHGLVDGFSTLVVDPETNAHIPLSRAVELGVVSVGDCGAASLPLELAICRGLVAEKRKCPTKQITDPRTGELVSLWDAIDEGLIEAERLMVKDREGSRVVPYLEAVRLGLVDDADGSYRGPPRLTADEALLRGLVVDSATPMPLQNALELGLYSPASGTLRHPVSERELTVKDAIKEGMVEPDVLTIKVPHSGEMLVDVDLYEAAGRGIVLPVAKLLPLSEIVLKKFYDPVSGLVSSPFSDHPQSLRDAMRSGFVSTSSMVVCCEEGPITFREGINRELVDARAGILRVGGEPMDLRSAFERGYLIDVPPPLSLRTAMSLQLIVREDGRVLDPETGDTLNFVEAINCGLIDGMSTKVMVSPGEDSKVITLLSAMDCGKIDKHTSSYVTDDGTLIPLQTCFEEGLVIDVQPGLSLQELVRNGQYLDASNRLCLYGLDHTVTLSEAVVKRLLDPFLPFCSPSENRFVTLAEASKSNLIELQSGLVKDTRQLVKVPLSEALETGVVIDLDKRFSLQEAVTLGFCNPTTGRILHPVRGYYMNLKEALECEVLTADDTYVKDLHRGTFLSLDDAIEIGLIDPVHNSYTLPDVDFSLHEAVSDKLIICGSVPFSLVDLFSNLLFDKETCQFVDPKSSQHLSIEEAVGSGLLDDTSPLQDHESGELTTLAALMEMSESDFGLHKIWDVVSDVQLPVWEELEEQSRVQLEKPEILEPATADSPELKFVDSHKDLKDEVVHKRDIRSTERVEEPPSTKPSVAKKRTELAVDQSRDSYEKPLIVEASLTESTTDDETAEEFLLFEPEPLAVGAVYDHVVDAAPLQTVRSGRTSSEWRDVLRTVGGILDPDSILVKNTLDKTVLNVEDAVREGILDLDSETVLVATDCDRLSFGDALARRIFVSPQSPLSFAEALEYGLYRPSEGLVFFPPTGQWLPAGESLARAPWVDLAGTLVRDGASGRWLTFAEAVERGFLDLSSGQLLDSVTGRKIDVVEAGEAGLICSAEERSAMQEKYKSCDESITNLVSWIGEIEMRLANLGNVYEDVDGLRHQIGTAKTIKEELDLNQNLVSSCTDQVRQISQHGTGLLSKEELETLQKEVNKFKGRYDHCQDMGERLLRRLTTALEELQKYTSEMQVFKDWLSNAHKILTRHEELLSDIRNIADNADHYRTFSSDVIAHQADLRFITMAAQRFVDESK</sequence>
<evidence type="ECO:0000313" key="1">
    <source>
        <dbReference type="EMBL" id="KAG0425016.1"/>
    </source>
</evidence>
<protein>
    <submittedName>
        <fullName evidence="1">Uncharacterized protein</fullName>
    </submittedName>
</protein>
<proteinExistence type="predicted"/>